<evidence type="ECO:0000313" key="11">
    <source>
        <dbReference type="EMBL" id="MBC2396707.1"/>
    </source>
</evidence>
<comment type="caution">
    <text evidence="11">The sequence shown here is derived from an EMBL/GenBank/DDBJ whole genome shotgun (WGS) entry which is preliminary data.</text>
</comment>
<evidence type="ECO:0000259" key="10">
    <source>
        <dbReference type="PROSITE" id="PS51202"/>
    </source>
</evidence>
<evidence type="ECO:0000256" key="2">
    <source>
        <dbReference type="ARBA" id="ARBA00005551"/>
    </source>
</evidence>
<dbReference type="GO" id="GO:0015297">
    <property type="term" value="F:antiporter activity"/>
    <property type="evidence" value="ECO:0007669"/>
    <property type="project" value="UniProtKB-KW"/>
</dbReference>
<evidence type="ECO:0000256" key="7">
    <source>
        <dbReference type="ARBA" id="ARBA00023065"/>
    </source>
</evidence>
<dbReference type="EMBL" id="JAAZWO010000002">
    <property type="protein sequence ID" value="MBC2396707.1"/>
    <property type="molecule type" value="Genomic_DNA"/>
</dbReference>
<reference evidence="11 12" key="1">
    <citation type="submission" date="2020-04" db="EMBL/GenBank/DDBJ databases">
        <title>Genomic insights into acetone-butanol-ethanol (ABE) fermentation by sequencing solventogenic clostridia strains.</title>
        <authorList>
            <person name="Brown S."/>
        </authorList>
    </citation>
    <scope>NUCLEOTIDE SEQUENCE [LARGE SCALE GENOMIC DNA]</scope>
    <source>
        <strain evidence="11 12">DJ011</strain>
    </source>
</reference>
<keyword evidence="7" id="KW-0406">Ion transport</keyword>
<dbReference type="GO" id="GO:0006813">
    <property type="term" value="P:potassium ion transport"/>
    <property type="evidence" value="ECO:0007669"/>
    <property type="project" value="InterPro"/>
</dbReference>
<keyword evidence="5 9" id="KW-0812">Transmembrane</keyword>
<feature type="transmembrane region" description="Helical" evidence="9">
    <location>
        <begin position="340"/>
        <end position="360"/>
    </location>
</feature>
<evidence type="ECO:0000256" key="5">
    <source>
        <dbReference type="ARBA" id="ARBA00022692"/>
    </source>
</evidence>
<keyword evidence="8 9" id="KW-0472">Membrane</keyword>
<dbReference type="InterPro" id="IPR038770">
    <property type="entry name" value="Na+/solute_symporter_sf"/>
</dbReference>
<dbReference type="Gene3D" id="1.20.1530.20">
    <property type="match status" value="1"/>
</dbReference>
<evidence type="ECO:0000256" key="8">
    <source>
        <dbReference type="ARBA" id="ARBA00023136"/>
    </source>
</evidence>
<gene>
    <name evidence="11" type="ORF">HGG79_02780</name>
</gene>
<dbReference type="AlphaFoldDB" id="A0A923E595"/>
<feature type="transmembrane region" description="Helical" evidence="9">
    <location>
        <begin position="306"/>
        <end position="333"/>
    </location>
</feature>
<feature type="transmembrane region" description="Helical" evidence="9">
    <location>
        <begin position="189"/>
        <end position="205"/>
    </location>
</feature>
<keyword evidence="12" id="KW-1185">Reference proteome</keyword>
<evidence type="ECO:0000256" key="1">
    <source>
        <dbReference type="ARBA" id="ARBA00004141"/>
    </source>
</evidence>
<dbReference type="InterPro" id="IPR006153">
    <property type="entry name" value="Cation/H_exchanger_TM"/>
</dbReference>
<evidence type="ECO:0000256" key="3">
    <source>
        <dbReference type="ARBA" id="ARBA00022448"/>
    </source>
</evidence>
<evidence type="ECO:0000313" key="12">
    <source>
        <dbReference type="Proteomes" id="UP000563151"/>
    </source>
</evidence>
<feature type="transmembrane region" description="Helical" evidence="9">
    <location>
        <begin position="126"/>
        <end position="145"/>
    </location>
</feature>
<evidence type="ECO:0000256" key="6">
    <source>
        <dbReference type="ARBA" id="ARBA00022989"/>
    </source>
</evidence>
<keyword evidence="3" id="KW-0813">Transport</keyword>
<dbReference type="SUPFAM" id="SSF116726">
    <property type="entry name" value="TrkA C-terminal domain-like"/>
    <property type="match status" value="1"/>
</dbReference>
<dbReference type="InterPro" id="IPR006037">
    <property type="entry name" value="RCK_C"/>
</dbReference>
<feature type="transmembrane region" description="Helical" evidence="9">
    <location>
        <begin position="276"/>
        <end position="294"/>
    </location>
</feature>
<feature type="transmembrane region" description="Helical" evidence="9">
    <location>
        <begin position="248"/>
        <end position="264"/>
    </location>
</feature>
<comment type="similarity">
    <text evidence="2">Belongs to the monovalent cation:proton antiporter 2 (CPA2) transporter (TC 2.A.37) family.</text>
</comment>
<keyword evidence="4" id="KW-0050">Antiport</keyword>
<accession>A0A923E595</accession>
<dbReference type="PANTHER" id="PTHR43562:SF1">
    <property type="entry name" value="NA(+)_H(+) ANTIPORTER YJBQ-RELATED"/>
    <property type="match status" value="1"/>
</dbReference>
<feature type="transmembrane region" description="Helical" evidence="9">
    <location>
        <begin position="58"/>
        <end position="76"/>
    </location>
</feature>
<organism evidence="11 12">
    <name type="scientific">Clostridium tetanomorphum</name>
    <dbReference type="NCBI Taxonomy" id="1553"/>
    <lineage>
        <taxon>Bacteria</taxon>
        <taxon>Bacillati</taxon>
        <taxon>Bacillota</taxon>
        <taxon>Clostridia</taxon>
        <taxon>Eubacteriales</taxon>
        <taxon>Clostridiaceae</taxon>
        <taxon>Clostridium</taxon>
    </lineage>
</organism>
<keyword evidence="6 9" id="KW-1133">Transmembrane helix</keyword>
<evidence type="ECO:0000256" key="4">
    <source>
        <dbReference type="ARBA" id="ARBA00022449"/>
    </source>
</evidence>
<dbReference type="Pfam" id="PF00999">
    <property type="entry name" value="Na_H_Exchanger"/>
    <property type="match status" value="1"/>
</dbReference>
<feature type="transmembrane region" description="Helical" evidence="9">
    <location>
        <begin position="34"/>
        <end position="52"/>
    </location>
</feature>
<sequence length="478" mass="53871">MLENISFESILIISLLAFITPIIISTFKKIKIPYVVGEIFVGLIVGKSFLNIVHDDLWIVFLSNLGLAYLLFLSGLEIDIDDLTPKEGDRRGLKNIFVCIIMFLSSILVSFIISKILSGFNLINNVGFFTFLFASSAPGLLVPFLKERELLDTEYGQILLIFSLIGEFICLIAMTILSSTASGNLSYENFLFIIVLLASFLLYIISKKFFKIFDFSKAAFKNLHIEVRAAFALILVLVSVSHVVRSEIVLGSFLAGLIFALLFRREKEDLKFKLDIIGYGFLIPIFFIEVGVNLDVSSVLQDYNTLLMIPILLLIFFVVKLVPSLIFGFFYGFDKTLSSSFILSSQLSLMIVGSQIAYNIKIIDASTYSLFIITTVISALLFPIFFDKSFKAEGITKKKKRNIDKICIRETVVTNEQILNKPLKDISFPKNCRVFMIIRDEKEIIPNGETVLMLGDIVILAGIKDHEEDMLKVVNNNF</sequence>
<feature type="transmembrane region" description="Helical" evidence="9">
    <location>
        <begin position="157"/>
        <end position="177"/>
    </location>
</feature>
<dbReference type="PANTHER" id="PTHR43562">
    <property type="entry name" value="NAPA-TYPE SODIUM/HYDROGEN ANTIPORTER"/>
    <property type="match status" value="1"/>
</dbReference>
<dbReference type="GO" id="GO:1902600">
    <property type="term" value="P:proton transmembrane transport"/>
    <property type="evidence" value="ECO:0007669"/>
    <property type="project" value="InterPro"/>
</dbReference>
<dbReference type="Proteomes" id="UP000563151">
    <property type="component" value="Unassembled WGS sequence"/>
</dbReference>
<protein>
    <submittedName>
        <fullName evidence="11">Sodium:proton antiporter</fullName>
    </submittedName>
</protein>
<feature type="domain" description="RCK C-terminal" evidence="10">
    <location>
        <begin position="396"/>
        <end position="476"/>
    </location>
</feature>
<dbReference type="InterPro" id="IPR036721">
    <property type="entry name" value="RCK_C_sf"/>
</dbReference>
<name>A0A923E595_CLOTT</name>
<feature type="transmembrane region" description="Helical" evidence="9">
    <location>
        <begin position="96"/>
        <end position="114"/>
    </location>
</feature>
<dbReference type="GO" id="GO:0008324">
    <property type="term" value="F:monoatomic cation transmembrane transporter activity"/>
    <property type="evidence" value="ECO:0007669"/>
    <property type="project" value="InterPro"/>
</dbReference>
<dbReference type="Pfam" id="PF02080">
    <property type="entry name" value="TrkA_C"/>
    <property type="match status" value="1"/>
</dbReference>
<dbReference type="GO" id="GO:0016020">
    <property type="term" value="C:membrane"/>
    <property type="evidence" value="ECO:0007669"/>
    <property type="project" value="UniProtKB-SubCell"/>
</dbReference>
<feature type="transmembrane region" description="Helical" evidence="9">
    <location>
        <begin position="366"/>
        <end position="386"/>
    </location>
</feature>
<evidence type="ECO:0000256" key="9">
    <source>
        <dbReference type="SAM" id="Phobius"/>
    </source>
</evidence>
<proteinExistence type="inferred from homology"/>
<dbReference type="Gene3D" id="3.30.70.1450">
    <property type="entry name" value="Regulator of K+ conductance, C-terminal domain"/>
    <property type="match status" value="1"/>
</dbReference>
<feature type="transmembrane region" description="Helical" evidence="9">
    <location>
        <begin position="6"/>
        <end position="27"/>
    </location>
</feature>
<dbReference type="PROSITE" id="PS51202">
    <property type="entry name" value="RCK_C"/>
    <property type="match status" value="1"/>
</dbReference>
<comment type="subcellular location">
    <subcellularLocation>
        <location evidence="1">Membrane</location>
        <topology evidence="1">Multi-pass membrane protein</topology>
    </subcellularLocation>
</comment>
<feature type="transmembrane region" description="Helical" evidence="9">
    <location>
        <begin position="225"/>
        <end position="242"/>
    </location>
</feature>